<dbReference type="Proteomes" id="UP001189429">
    <property type="component" value="Unassembled WGS sequence"/>
</dbReference>
<evidence type="ECO:0000256" key="2">
    <source>
        <dbReference type="SAM" id="SignalP"/>
    </source>
</evidence>
<protein>
    <submittedName>
        <fullName evidence="3">Uncharacterized protein</fullName>
    </submittedName>
</protein>
<accession>A0ABN9Y1V4</accession>
<dbReference type="EMBL" id="CAUYUJ010021689">
    <property type="protein sequence ID" value="CAK0906429.1"/>
    <property type="molecule type" value="Genomic_DNA"/>
</dbReference>
<feature type="signal peptide" evidence="2">
    <location>
        <begin position="1"/>
        <end position="20"/>
    </location>
</feature>
<feature type="chain" id="PRO_5047476208" evidence="2">
    <location>
        <begin position="21"/>
        <end position="193"/>
    </location>
</feature>
<name>A0ABN9Y1V4_9DINO</name>
<keyword evidence="4" id="KW-1185">Reference proteome</keyword>
<sequence>MPPLRGAAFLLGCLLAESEACSLHLAKKCRGYECEDPVFPVLDYDTKKHKCVCIPHPCWNVRRCPADKPYPIFNFDADSKINCTCSTKAICNSKYVASVKCPGHMCADDSQHPILDFDDKEKSCICRAHPCWDDDGQRHDCDSETHPLLRYREELSRSGAVKSKCECSTILPIPGKGGAGSKEAVRKYRDEEL</sequence>
<proteinExistence type="predicted"/>
<gene>
    <name evidence="3" type="ORF">PCOR1329_LOCUS81743</name>
</gene>
<keyword evidence="2" id="KW-0732">Signal</keyword>
<organism evidence="3 4">
    <name type="scientific">Prorocentrum cordatum</name>
    <dbReference type="NCBI Taxonomy" id="2364126"/>
    <lineage>
        <taxon>Eukaryota</taxon>
        <taxon>Sar</taxon>
        <taxon>Alveolata</taxon>
        <taxon>Dinophyceae</taxon>
        <taxon>Prorocentrales</taxon>
        <taxon>Prorocentraceae</taxon>
        <taxon>Prorocentrum</taxon>
    </lineage>
</organism>
<evidence type="ECO:0000313" key="4">
    <source>
        <dbReference type="Proteomes" id="UP001189429"/>
    </source>
</evidence>
<evidence type="ECO:0000313" key="3">
    <source>
        <dbReference type="EMBL" id="CAK0906429.1"/>
    </source>
</evidence>
<feature type="compositionally biased region" description="Basic and acidic residues" evidence="1">
    <location>
        <begin position="183"/>
        <end position="193"/>
    </location>
</feature>
<feature type="region of interest" description="Disordered" evidence="1">
    <location>
        <begin position="174"/>
        <end position="193"/>
    </location>
</feature>
<evidence type="ECO:0000256" key="1">
    <source>
        <dbReference type="SAM" id="MobiDB-lite"/>
    </source>
</evidence>
<comment type="caution">
    <text evidence="3">The sequence shown here is derived from an EMBL/GenBank/DDBJ whole genome shotgun (WGS) entry which is preliminary data.</text>
</comment>
<reference evidence="3" key="1">
    <citation type="submission" date="2023-10" db="EMBL/GenBank/DDBJ databases">
        <authorList>
            <person name="Chen Y."/>
            <person name="Shah S."/>
            <person name="Dougan E. K."/>
            <person name="Thang M."/>
            <person name="Chan C."/>
        </authorList>
    </citation>
    <scope>NUCLEOTIDE SEQUENCE [LARGE SCALE GENOMIC DNA]</scope>
</reference>